<comment type="caution">
    <text evidence="1">The sequence shown here is derived from an EMBL/GenBank/DDBJ whole genome shotgun (WGS) entry which is preliminary data.</text>
</comment>
<protein>
    <submittedName>
        <fullName evidence="1">Uncharacterized protein</fullName>
    </submittedName>
</protein>
<dbReference type="NCBIfam" id="NF046077">
    <property type="entry name" value="LPS_M949_RS01915"/>
    <property type="match status" value="1"/>
</dbReference>
<dbReference type="InterPro" id="IPR058148">
    <property type="entry name" value="M949_RS01915-like_dom"/>
</dbReference>
<dbReference type="Proteomes" id="UP000249061">
    <property type="component" value="Unassembled WGS sequence"/>
</dbReference>
<sequence>MFTFVLALSLAAAPQAKLTEPKPGTRELRFTDKAGEHLVTFVLSDVKKKKSSEGWSKSRDLLVTHTIGNKQVWQAKDFVQKCEFDLQLELVDGSIEVTDVDENGQGEVSFLYRLGCRSDVSPDGMKLLMYEGTTKYALRGESKERVSDTDFIGGEFQADAAFERAPAAFFDFATAKWKRLVVDAVNSSGN</sequence>
<name>A0A2W5TC12_9BACT</name>
<accession>A0A2W5TC12</accession>
<gene>
    <name evidence="1" type="ORF">DI536_17735</name>
</gene>
<reference evidence="1 2" key="1">
    <citation type="submission" date="2017-08" db="EMBL/GenBank/DDBJ databases">
        <title>Infants hospitalized years apart are colonized by the same room-sourced microbial strains.</title>
        <authorList>
            <person name="Brooks B."/>
            <person name="Olm M.R."/>
            <person name="Firek B.A."/>
            <person name="Baker R."/>
            <person name="Thomas B.C."/>
            <person name="Morowitz M.J."/>
            <person name="Banfield J.F."/>
        </authorList>
    </citation>
    <scope>NUCLEOTIDE SEQUENCE [LARGE SCALE GENOMIC DNA]</scope>
    <source>
        <strain evidence="1">S2_003_000_R2_14</strain>
    </source>
</reference>
<dbReference type="AlphaFoldDB" id="A0A2W5TC12"/>
<proteinExistence type="predicted"/>
<dbReference type="EMBL" id="QFQP01000014">
    <property type="protein sequence ID" value="PZR11467.1"/>
    <property type="molecule type" value="Genomic_DNA"/>
</dbReference>
<organism evidence="1 2">
    <name type="scientific">Archangium gephyra</name>
    <dbReference type="NCBI Taxonomy" id="48"/>
    <lineage>
        <taxon>Bacteria</taxon>
        <taxon>Pseudomonadati</taxon>
        <taxon>Myxococcota</taxon>
        <taxon>Myxococcia</taxon>
        <taxon>Myxococcales</taxon>
        <taxon>Cystobacterineae</taxon>
        <taxon>Archangiaceae</taxon>
        <taxon>Archangium</taxon>
    </lineage>
</organism>
<evidence type="ECO:0000313" key="2">
    <source>
        <dbReference type="Proteomes" id="UP000249061"/>
    </source>
</evidence>
<evidence type="ECO:0000313" key="1">
    <source>
        <dbReference type="EMBL" id="PZR11467.1"/>
    </source>
</evidence>